<gene>
    <name evidence="2" type="ORF">RN001_005843</name>
</gene>
<evidence type="ECO:0000313" key="3">
    <source>
        <dbReference type="Proteomes" id="UP001353858"/>
    </source>
</evidence>
<organism evidence="2 3">
    <name type="scientific">Aquatica leii</name>
    <dbReference type="NCBI Taxonomy" id="1421715"/>
    <lineage>
        <taxon>Eukaryota</taxon>
        <taxon>Metazoa</taxon>
        <taxon>Ecdysozoa</taxon>
        <taxon>Arthropoda</taxon>
        <taxon>Hexapoda</taxon>
        <taxon>Insecta</taxon>
        <taxon>Pterygota</taxon>
        <taxon>Neoptera</taxon>
        <taxon>Endopterygota</taxon>
        <taxon>Coleoptera</taxon>
        <taxon>Polyphaga</taxon>
        <taxon>Elateriformia</taxon>
        <taxon>Elateroidea</taxon>
        <taxon>Lampyridae</taxon>
        <taxon>Luciolinae</taxon>
        <taxon>Aquatica</taxon>
    </lineage>
</organism>
<evidence type="ECO:0000313" key="2">
    <source>
        <dbReference type="EMBL" id="KAK4882524.1"/>
    </source>
</evidence>
<name>A0AAN7SJ86_9COLE</name>
<evidence type="ECO:0000259" key="1">
    <source>
        <dbReference type="PROSITE" id="PS51029"/>
    </source>
</evidence>
<dbReference type="InterPro" id="IPR006578">
    <property type="entry name" value="MADF-dom"/>
</dbReference>
<dbReference type="PANTHER" id="PTHR21505:SF8">
    <property type="entry name" value="DPT-YFP REPRESSOR BY OVEREXPRESSION, ISOFORM D-RELATED"/>
    <property type="match status" value="1"/>
</dbReference>
<feature type="domain" description="MADF" evidence="1">
    <location>
        <begin position="10"/>
        <end position="108"/>
    </location>
</feature>
<dbReference type="Proteomes" id="UP001353858">
    <property type="component" value="Unassembled WGS sequence"/>
</dbReference>
<accession>A0AAN7SJ86</accession>
<dbReference type="SMART" id="SM00595">
    <property type="entry name" value="MADF"/>
    <property type="match status" value="1"/>
</dbReference>
<comment type="caution">
    <text evidence="2">The sequence shown here is derived from an EMBL/GenBank/DDBJ whole genome shotgun (WGS) entry which is preliminary data.</text>
</comment>
<dbReference type="PROSITE" id="PS51029">
    <property type="entry name" value="MADF"/>
    <property type="match status" value="1"/>
</dbReference>
<dbReference type="EMBL" id="JARPUR010000002">
    <property type="protein sequence ID" value="KAK4882524.1"/>
    <property type="molecule type" value="Genomic_DNA"/>
</dbReference>
<protein>
    <recommendedName>
        <fullName evidence="1">MADF domain-containing protein</fullName>
    </recommendedName>
</protein>
<keyword evidence="3" id="KW-1185">Reference proteome</keyword>
<dbReference type="AlphaFoldDB" id="A0AAN7SJ86"/>
<dbReference type="PANTHER" id="PTHR21505">
    <property type="entry name" value="MADF DOMAIN-CONTAINING PROTEIN-RELATED"/>
    <property type="match status" value="1"/>
</dbReference>
<proteinExistence type="predicted"/>
<reference evidence="3" key="1">
    <citation type="submission" date="2023-01" db="EMBL/GenBank/DDBJ databases">
        <title>Key to firefly adult light organ development and bioluminescence: homeobox transcription factors regulate luciferase expression and transportation to peroxisome.</title>
        <authorList>
            <person name="Fu X."/>
        </authorList>
    </citation>
    <scope>NUCLEOTIDE SEQUENCE [LARGE SCALE GENOMIC DNA]</scope>
</reference>
<sequence length="325" mass="36982">MSWNQEEVLLLIEQYQKWPCLYAVRSKEYKNKHARVKALEDVFQVVKLLKSTISQTDMKTKFANLKTTFMQEFRKYKESFKSGAGTEDIYTPTLWYFQQMMYVAEHNEIRPAVDSIETNNEDAASDGEVGLEVDTCSSSTNSNDIEDTMVWEGTVEELETLGNCSTPTNRTTKRKANSGDLNACLNSADSAISDMRAAVLQNAAAKKPKNAAFGAYVAEKLTEITDPNLRLEAEYKINKVLFDALRQCNEILAEDLQNAVQENIPGLKQKCEELVLNQFRIGIKKELMKQLTPLLMRTENLNLEAAEKFAKQFELSVADYDFFRP</sequence>
<dbReference type="Pfam" id="PF10545">
    <property type="entry name" value="MADF_DNA_bdg"/>
    <property type="match status" value="1"/>
</dbReference>